<gene>
    <name evidence="2" type="ORF">PENTCL1PPCAC_19844</name>
</gene>
<accession>A0AAV5TTW1</accession>
<dbReference type="InterPro" id="IPR011333">
    <property type="entry name" value="SKP1/BTB/POZ_sf"/>
</dbReference>
<dbReference type="Gene3D" id="3.30.710.10">
    <property type="entry name" value="Potassium Channel Kv1.1, Chain A"/>
    <property type="match status" value="1"/>
</dbReference>
<dbReference type="CDD" id="cd18186">
    <property type="entry name" value="BTB_POZ_ZBTB_KLHL-like"/>
    <property type="match status" value="1"/>
</dbReference>
<evidence type="ECO:0000313" key="2">
    <source>
        <dbReference type="EMBL" id="GMS97669.1"/>
    </source>
</evidence>
<dbReference type="EMBL" id="BTSX01000004">
    <property type="protein sequence ID" value="GMS97669.1"/>
    <property type="molecule type" value="Genomic_DNA"/>
</dbReference>
<feature type="non-terminal residue" evidence="2">
    <location>
        <position position="1"/>
    </location>
</feature>
<dbReference type="PROSITE" id="PS50097">
    <property type="entry name" value="BTB"/>
    <property type="match status" value="1"/>
</dbReference>
<proteinExistence type="predicted"/>
<dbReference type="InterPro" id="IPR000210">
    <property type="entry name" value="BTB/POZ_dom"/>
</dbReference>
<evidence type="ECO:0000259" key="1">
    <source>
        <dbReference type="PROSITE" id="PS50097"/>
    </source>
</evidence>
<keyword evidence="3" id="KW-1185">Reference proteome</keyword>
<dbReference type="PANTHER" id="PTHR22744:SF14">
    <property type="entry name" value="BTB DOMAIN-CONTAINING PROTEIN-RELATED"/>
    <property type="match status" value="1"/>
</dbReference>
<dbReference type="Pfam" id="PF00651">
    <property type="entry name" value="BTB"/>
    <property type="match status" value="1"/>
</dbReference>
<reference evidence="2" key="1">
    <citation type="submission" date="2023-10" db="EMBL/GenBank/DDBJ databases">
        <title>Genome assembly of Pristionchus species.</title>
        <authorList>
            <person name="Yoshida K."/>
            <person name="Sommer R.J."/>
        </authorList>
    </citation>
    <scope>NUCLEOTIDE SEQUENCE</scope>
    <source>
        <strain evidence="2">RS0144</strain>
    </source>
</reference>
<dbReference type="SMART" id="SM00225">
    <property type="entry name" value="BTB"/>
    <property type="match status" value="1"/>
</dbReference>
<dbReference type="SUPFAM" id="SSF54695">
    <property type="entry name" value="POZ domain"/>
    <property type="match status" value="1"/>
</dbReference>
<sequence length="314" mass="36543">LSSYLREGRMSGSPVKKSKHAYTITMAIDKELVEKDGQISPVHRFNGLAWRVHVMHTFRYDSSMVVLHCDSEESELWWAQTKIGITAKITNRNAPVNFPMPYTFASWKPDGKRCDKLQLIRGPLSEVSVEIQMENESESFTRRPILDLRSIPDVIFVLEGQKFPVNKKVFSALSSYFNSLLNGPFKESQQEEIEIKETDPEDFNELLKMMYGVSKEPITEENAMRYLMMADKFDIRIVRDRVENFLLSTIFILNDSIHGKFLIAEQYRLETLKSELLILYKKRENLQALKKSKEFVEVSDSVKNILYKYAFDLI</sequence>
<dbReference type="Proteomes" id="UP001432027">
    <property type="component" value="Unassembled WGS sequence"/>
</dbReference>
<name>A0AAV5TTW1_9BILA</name>
<comment type="caution">
    <text evidence="2">The sequence shown here is derived from an EMBL/GenBank/DDBJ whole genome shotgun (WGS) entry which is preliminary data.</text>
</comment>
<feature type="domain" description="BTB" evidence="1">
    <location>
        <begin position="152"/>
        <end position="211"/>
    </location>
</feature>
<dbReference type="PANTHER" id="PTHR22744">
    <property type="entry name" value="HELIX LOOP HELIX PROTEIN 21-RELATED"/>
    <property type="match status" value="1"/>
</dbReference>
<evidence type="ECO:0000313" key="3">
    <source>
        <dbReference type="Proteomes" id="UP001432027"/>
    </source>
</evidence>
<organism evidence="2 3">
    <name type="scientific">Pristionchus entomophagus</name>
    <dbReference type="NCBI Taxonomy" id="358040"/>
    <lineage>
        <taxon>Eukaryota</taxon>
        <taxon>Metazoa</taxon>
        <taxon>Ecdysozoa</taxon>
        <taxon>Nematoda</taxon>
        <taxon>Chromadorea</taxon>
        <taxon>Rhabditida</taxon>
        <taxon>Rhabditina</taxon>
        <taxon>Diplogasteromorpha</taxon>
        <taxon>Diplogasteroidea</taxon>
        <taxon>Neodiplogasteridae</taxon>
        <taxon>Pristionchus</taxon>
    </lineage>
</organism>
<protein>
    <recommendedName>
        <fullName evidence="1">BTB domain-containing protein</fullName>
    </recommendedName>
</protein>
<dbReference type="AlphaFoldDB" id="A0AAV5TTW1"/>